<reference evidence="10" key="1">
    <citation type="submission" date="2019-10" db="EMBL/GenBank/DDBJ databases">
        <authorList>
            <consortium name="DOE Joint Genome Institute"/>
            <person name="Kuo A."/>
            <person name="Miyauchi S."/>
            <person name="Kiss E."/>
            <person name="Drula E."/>
            <person name="Kohler A."/>
            <person name="Sanchez-Garcia M."/>
            <person name="Andreopoulos B."/>
            <person name="Barry K.W."/>
            <person name="Bonito G."/>
            <person name="Buee M."/>
            <person name="Carver A."/>
            <person name="Chen C."/>
            <person name="Cichocki N."/>
            <person name="Clum A."/>
            <person name="Culley D."/>
            <person name="Crous P.W."/>
            <person name="Fauchery L."/>
            <person name="Girlanda M."/>
            <person name="Hayes R."/>
            <person name="Keri Z."/>
            <person name="LaButti K."/>
            <person name="Lipzen A."/>
            <person name="Lombard V."/>
            <person name="Magnuson J."/>
            <person name="Maillard F."/>
            <person name="Morin E."/>
            <person name="Murat C."/>
            <person name="Nolan M."/>
            <person name="Ohm R."/>
            <person name="Pangilinan J."/>
            <person name="Pereira M."/>
            <person name="Perotto S."/>
            <person name="Peter M."/>
            <person name="Riley R."/>
            <person name="Sitrit Y."/>
            <person name="Stielow B."/>
            <person name="Szollosi G."/>
            <person name="Zifcakova L."/>
            <person name="Stursova M."/>
            <person name="Spatafora J.W."/>
            <person name="Tedersoo L."/>
            <person name="Vaario L.-M."/>
            <person name="Yamada A."/>
            <person name="Yan M."/>
            <person name="Wang P."/>
            <person name="Xu J."/>
            <person name="Bruns T."/>
            <person name="Baldrian P."/>
            <person name="Vilgalys R."/>
            <person name="Henrissat B."/>
            <person name="Grigoriev I.V."/>
            <person name="Hibbett D."/>
            <person name="Nagy L.G."/>
            <person name="Martin F.M."/>
        </authorList>
    </citation>
    <scope>NUCLEOTIDE SEQUENCE</scope>
    <source>
        <strain evidence="10">Prilba</strain>
    </source>
</reference>
<dbReference type="OrthoDB" id="79452at2759"/>
<feature type="region of interest" description="Disordered" evidence="6">
    <location>
        <begin position="1078"/>
        <end position="1128"/>
    </location>
</feature>
<dbReference type="GO" id="GO:0007165">
    <property type="term" value="P:signal transduction"/>
    <property type="evidence" value="ECO:0007669"/>
    <property type="project" value="InterPro"/>
</dbReference>
<feature type="compositionally biased region" description="Low complexity" evidence="6">
    <location>
        <begin position="299"/>
        <end position="313"/>
    </location>
</feature>
<dbReference type="PROSITE" id="PS00478">
    <property type="entry name" value="LIM_DOMAIN_1"/>
    <property type="match status" value="2"/>
</dbReference>
<sequence length="1431" mass="156049">MLATISPSAHDLSQSMPYTHSRTTSRSALPDLISPSETKTCPGCQQTVMDENGGVVIAFGQSFFHVDCFQCAKCHDKVTADTNLLLLSDGQPVCSNCSYNCSVCHQPILDEAIMTGDDSYHAHCFKCRSCHNRIDELMFAKTSHGIYCMRCHNLRVARSRRHAQKQKERENSGLTGGSSTSHGLTKHQSAPHGNVPTGLIPPDSPAKSLSASAASSAQTPPALLRSATSESGDSHRSQAHTSQSGHQSPELDRDERRSVPHITLPVQSPRRMSSNTAFSPVSPPLLSPQADPTVPQTYSSGPSSPVIVVPPEAPEAGPQVALSYLQHEGSNDNGNAPSFLTPDGSPLPGSTHLLGLSSSRAGKRNSINPAMSFNYEALSKELNKKSLSAPQSPSSSLLSTVDVGPTSSHDLQLLPSGEQASEGHSQGPSRKARAEVSASTPVVRPSVLSHSRSRTEFSPKPSTSTDPMGPPPRQNTVLERLPPRKHSLKSPSQDPEGLTRRPSFMASGRRSSFGRSSDEKDRPKPGSSLSIDVEKSRASYGVGKRPVSPAYKATSPAHKVDVPRGIESGTDTSDGEREPNTNERTRKLSLSSKEKEAKKSRRQPVQLEPETKQSASLEEPGEDSFLSNAGDVDTEDESSPVERMSRATFIAPAHPPIRFSVSENGLQQMLSQFDPNDPSSLNAFGGALKLHQDAEARHDAGWSATSLNPDGGAAANEGGRLSSPASAATPTTISGSSSMGDNSSVTTISAPSSQGHGDSFLVLDQSGTTNGTKSDLLPRHRGVRNTSSTSSSRSSSERSHDPPASDDHERSPHFTVTTPESVAVARPAKLDHSAAVMKRLQDALQDTARRGMTQITLDQEFVQAVVMMIEQRRDENVKMKSKLDHIKRASQHAMDGLVVAHDECEAELRVRREAEAEVTRLRILLSGQAARITALSGQGRREELHKQLIHDLRESLNVLGHDVAKLKVDRDVALAEIEEIAVSRSSGPTTDRDGANLSRSLSTRLTNLKAQYKNELMSLSDERESLLREIAELQTAKNVFLEETTMLNVRNEELAHLNAHYMRRIEVAASSESLMPARETQSFERQRPVQPLQPSHTVNTSIGLSSDESHDSTRYAKMHQKPTTGDAPMRVFKWRGNNKEATVAASVVLGAPNEKTWLKHTFQIVSVLRLSKCDHCGEKLWGSQARCQTCNISVHTRCQPNVHICLPHNSSRRDEGPAIGPLQPVMFGRELTEQVRADSKFSDRMVPLIVEKCIAAVDDSALDYEGIYRKTGGSGQSKLITQLFERGDYAAFDLLDRDRFNDICGITSVLKTYFRSLPNPLLTFVLHDEFIFASSIQDPVQRSAKYADLVKQLPTEHYYTLRSIMLHLHRIQEHHEENLMTARNLGVIFGPTLMRSRNPAAEFSDMAGKALTIEWLVENAPTIFPPLPTSI</sequence>
<dbReference type="PROSITE" id="PS50238">
    <property type="entry name" value="RHOGAP"/>
    <property type="match status" value="1"/>
</dbReference>
<dbReference type="Gene3D" id="1.10.555.10">
    <property type="entry name" value="Rho GTPase activation protein"/>
    <property type="match status" value="1"/>
</dbReference>
<dbReference type="SMART" id="SM00109">
    <property type="entry name" value="C1"/>
    <property type="match status" value="1"/>
</dbReference>
<dbReference type="PANTHER" id="PTHR46075">
    <property type="entry name" value="CHIMERIN FAMILY MEMBER"/>
    <property type="match status" value="1"/>
</dbReference>
<feature type="compositionally biased region" description="Polar residues" evidence="6">
    <location>
        <begin position="723"/>
        <end position="733"/>
    </location>
</feature>
<evidence type="ECO:0000259" key="9">
    <source>
        <dbReference type="PROSITE" id="PS50238"/>
    </source>
</evidence>
<feature type="region of interest" description="Disordered" evidence="6">
    <location>
        <begin position="159"/>
        <end position="313"/>
    </location>
</feature>
<dbReference type="GO" id="GO:0005096">
    <property type="term" value="F:GTPase activator activity"/>
    <property type="evidence" value="ECO:0007669"/>
    <property type="project" value="UniProtKB-KW"/>
</dbReference>
<dbReference type="PROSITE" id="PS50081">
    <property type="entry name" value="ZF_DAG_PE_2"/>
    <property type="match status" value="1"/>
</dbReference>
<dbReference type="Pfam" id="PF00620">
    <property type="entry name" value="RhoGAP"/>
    <property type="match status" value="1"/>
</dbReference>
<feature type="compositionally biased region" description="Basic and acidic residues" evidence="6">
    <location>
        <begin position="249"/>
        <end position="258"/>
    </location>
</feature>
<dbReference type="InterPro" id="IPR000198">
    <property type="entry name" value="RhoGAP_dom"/>
</dbReference>
<evidence type="ECO:0000256" key="2">
    <source>
        <dbReference type="ARBA" id="ARBA00022723"/>
    </source>
</evidence>
<dbReference type="InterPro" id="IPR046349">
    <property type="entry name" value="C1-like_sf"/>
</dbReference>
<feature type="compositionally biased region" description="Low complexity" evidence="6">
    <location>
        <begin position="734"/>
        <end position="744"/>
    </location>
</feature>
<evidence type="ECO:0000256" key="3">
    <source>
        <dbReference type="ARBA" id="ARBA00022833"/>
    </source>
</evidence>
<accession>A0A9P5TBL3</accession>
<dbReference type="SUPFAM" id="SSF48350">
    <property type="entry name" value="GTPase activation domain, GAP"/>
    <property type="match status" value="1"/>
</dbReference>
<evidence type="ECO:0000313" key="10">
    <source>
        <dbReference type="EMBL" id="KAF8482965.1"/>
    </source>
</evidence>
<organism evidence="10 11">
    <name type="scientific">Russula ochroleuca</name>
    <dbReference type="NCBI Taxonomy" id="152965"/>
    <lineage>
        <taxon>Eukaryota</taxon>
        <taxon>Fungi</taxon>
        <taxon>Dikarya</taxon>
        <taxon>Basidiomycota</taxon>
        <taxon>Agaricomycotina</taxon>
        <taxon>Agaricomycetes</taxon>
        <taxon>Russulales</taxon>
        <taxon>Russulaceae</taxon>
        <taxon>Russula</taxon>
    </lineage>
</organism>
<keyword evidence="3 4" id="KW-0862">Zinc</keyword>
<keyword evidence="5" id="KW-0175">Coiled coil</keyword>
<evidence type="ECO:0000256" key="5">
    <source>
        <dbReference type="SAM" id="Coils"/>
    </source>
</evidence>
<dbReference type="FunFam" id="1.10.555.10:FF:000043">
    <property type="entry name" value="Rho GTPase activator Rga"/>
    <property type="match status" value="1"/>
</dbReference>
<keyword evidence="2 4" id="KW-0479">Metal-binding</keyword>
<dbReference type="InterPro" id="IPR002219">
    <property type="entry name" value="PKC_DAG/PE"/>
</dbReference>
<feature type="compositionally biased region" description="Polar residues" evidence="6">
    <location>
        <begin position="1"/>
        <end position="27"/>
    </location>
</feature>
<dbReference type="InterPro" id="IPR008936">
    <property type="entry name" value="Rho_GTPase_activation_prot"/>
</dbReference>
<dbReference type="InterPro" id="IPR036280">
    <property type="entry name" value="Multihaem_cyt_sf"/>
</dbReference>
<feature type="compositionally biased region" description="Polar residues" evidence="6">
    <location>
        <begin position="418"/>
        <end position="428"/>
    </location>
</feature>
<comment type="caution">
    <text evidence="10">The sequence shown here is derived from an EMBL/GenBank/DDBJ whole genome shotgun (WGS) entry which is preliminary data.</text>
</comment>
<dbReference type="SMART" id="SM00324">
    <property type="entry name" value="RhoGAP"/>
    <property type="match status" value="1"/>
</dbReference>
<dbReference type="EMBL" id="WHVB01000005">
    <property type="protein sequence ID" value="KAF8482965.1"/>
    <property type="molecule type" value="Genomic_DNA"/>
</dbReference>
<dbReference type="PANTHER" id="PTHR46075:SF2">
    <property type="entry name" value="RHO GTPASE ACTIVATING PROTEIN AT 5A, ISOFORM A"/>
    <property type="match status" value="1"/>
</dbReference>
<feature type="domain" description="Phorbol-ester/DAG-type" evidence="8">
    <location>
        <begin position="1159"/>
        <end position="1205"/>
    </location>
</feature>
<gene>
    <name evidence="10" type="ORF">DFH94DRAFT_387651</name>
</gene>
<protein>
    <recommendedName>
        <fullName evidence="12">RhoGAP-domain-containing protein</fullName>
    </recommendedName>
</protein>
<feature type="coiled-coil region" evidence="5">
    <location>
        <begin position="1002"/>
        <end position="1043"/>
    </location>
</feature>
<name>A0A9P5TBL3_9AGAM</name>
<feature type="compositionally biased region" description="Polar residues" evidence="6">
    <location>
        <begin position="1092"/>
        <end position="1106"/>
    </location>
</feature>
<keyword evidence="11" id="KW-1185">Reference proteome</keyword>
<feature type="compositionally biased region" description="Low complexity" evidence="6">
    <location>
        <begin position="205"/>
        <end position="222"/>
    </location>
</feature>
<dbReference type="GO" id="GO:0046872">
    <property type="term" value="F:metal ion binding"/>
    <property type="evidence" value="ECO:0007669"/>
    <property type="project" value="UniProtKB-KW"/>
</dbReference>
<dbReference type="PROSITE" id="PS50023">
    <property type="entry name" value="LIM_DOMAIN_2"/>
    <property type="match status" value="1"/>
</dbReference>
<dbReference type="Proteomes" id="UP000759537">
    <property type="component" value="Unassembled WGS sequence"/>
</dbReference>
<dbReference type="Pfam" id="PF00412">
    <property type="entry name" value="LIM"/>
    <property type="match status" value="2"/>
</dbReference>
<dbReference type="InterPro" id="IPR051854">
    <property type="entry name" value="Rho-type_GAP"/>
</dbReference>
<keyword evidence="4" id="KW-0440">LIM domain</keyword>
<dbReference type="InterPro" id="IPR001781">
    <property type="entry name" value="Znf_LIM"/>
</dbReference>
<feature type="compositionally biased region" description="Basic and acidic residues" evidence="6">
    <location>
        <begin position="795"/>
        <end position="812"/>
    </location>
</feature>
<dbReference type="Pfam" id="PF00130">
    <property type="entry name" value="C1_1"/>
    <property type="match status" value="1"/>
</dbReference>
<feature type="domain" description="LIM zinc-binding" evidence="7">
    <location>
        <begin position="99"/>
        <end position="158"/>
    </location>
</feature>
<feature type="region of interest" description="Disordered" evidence="6">
    <location>
        <begin position="696"/>
        <end position="820"/>
    </location>
</feature>
<feature type="compositionally biased region" description="Low complexity" evidence="6">
    <location>
        <begin position="386"/>
        <end position="399"/>
    </location>
</feature>
<evidence type="ECO:0000256" key="4">
    <source>
        <dbReference type="PROSITE-ProRule" id="PRU00125"/>
    </source>
</evidence>
<feature type="compositionally biased region" description="Polar residues" evidence="6">
    <location>
        <begin position="356"/>
        <end position="367"/>
    </location>
</feature>
<dbReference type="SMART" id="SM00132">
    <property type="entry name" value="LIM"/>
    <property type="match status" value="2"/>
</dbReference>
<dbReference type="SUPFAM" id="SSF57889">
    <property type="entry name" value="Cysteine-rich domain"/>
    <property type="match status" value="1"/>
</dbReference>
<reference evidence="10" key="2">
    <citation type="journal article" date="2020" name="Nat. Commun.">
        <title>Large-scale genome sequencing of mycorrhizal fungi provides insights into the early evolution of symbiotic traits.</title>
        <authorList>
            <person name="Miyauchi S."/>
            <person name="Kiss E."/>
            <person name="Kuo A."/>
            <person name="Drula E."/>
            <person name="Kohler A."/>
            <person name="Sanchez-Garcia M."/>
            <person name="Morin E."/>
            <person name="Andreopoulos B."/>
            <person name="Barry K.W."/>
            <person name="Bonito G."/>
            <person name="Buee M."/>
            <person name="Carver A."/>
            <person name="Chen C."/>
            <person name="Cichocki N."/>
            <person name="Clum A."/>
            <person name="Culley D."/>
            <person name="Crous P.W."/>
            <person name="Fauchery L."/>
            <person name="Girlanda M."/>
            <person name="Hayes R.D."/>
            <person name="Keri Z."/>
            <person name="LaButti K."/>
            <person name="Lipzen A."/>
            <person name="Lombard V."/>
            <person name="Magnuson J."/>
            <person name="Maillard F."/>
            <person name="Murat C."/>
            <person name="Nolan M."/>
            <person name="Ohm R.A."/>
            <person name="Pangilinan J."/>
            <person name="Pereira M.F."/>
            <person name="Perotto S."/>
            <person name="Peter M."/>
            <person name="Pfister S."/>
            <person name="Riley R."/>
            <person name="Sitrit Y."/>
            <person name="Stielow J.B."/>
            <person name="Szollosi G."/>
            <person name="Zifcakova L."/>
            <person name="Stursova M."/>
            <person name="Spatafora J.W."/>
            <person name="Tedersoo L."/>
            <person name="Vaario L.M."/>
            <person name="Yamada A."/>
            <person name="Yan M."/>
            <person name="Wang P."/>
            <person name="Xu J."/>
            <person name="Bruns T."/>
            <person name="Baldrian P."/>
            <person name="Vilgalys R."/>
            <person name="Dunand C."/>
            <person name="Henrissat B."/>
            <person name="Grigoriev I.V."/>
            <person name="Hibbett D."/>
            <person name="Nagy L.G."/>
            <person name="Martin F.M."/>
        </authorList>
    </citation>
    <scope>NUCLEOTIDE SEQUENCE</scope>
    <source>
        <strain evidence="10">Prilba</strain>
    </source>
</reference>
<feature type="compositionally biased region" description="Polar residues" evidence="6">
    <location>
        <begin position="270"/>
        <end position="279"/>
    </location>
</feature>
<feature type="compositionally biased region" description="Polar residues" evidence="6">
    <location>
        <begin position="745"/>
        <end position="756"/>
    </location>
</feature>
<evidence type="ECO:0008006" key="12">
    <source>
        <dbReference type="Google" id="ProtNLM"/>
    </source>
</evidence>
<evidence type="ECO:0000256" key="6">
    <source>
        <dbReference type="SAM" id="MobiDB-lite"/>
    </source>
</evidence>
<dbReference type="PROSITE" id="PS00479">
    <property type="entry name" value="ZF_DAG_PE_1"/>
    <property type="match status" value="1"/>
</dbReference>
<dbReference type="Gene3D" id="3.30.60.20">
    <property type="match status" value="1"/>
</dbReference>
<evidence type="ECO:0000259" key="7">
    <source>
        <dbReference type="PROSITE" id="PS50023"/>
    </source>
</evidence>
<dbReference type="CDD" id="cd09395">
    <property type="entry name" value="LIM2_Rga"/>
    <property type="match status" value="1"/>
</dbReference>
<feature type="domain" description="Rho-GAP" evidence="9">
    <location>
        <begin position="1229"/>
        <end position="1424"/>
    </location>
</feature>
<feature type="compositionally biased region" description="Basic and acidic residues" evidence="6">
    <location>
        <begin position="574"/>
        <end position="597"/>
    </location>
</feature>
<evidence type="ECO:0000259" key="8">
    <source>
        <dbReference type="PROSITE" id="PS50081"/>
    </source>
</evidence>
<feature type="region of interest" description="Disordered" evidence="6">
    <location>
        <begin position="1"/>
        <end position="29"/>
    </location>
</feature>
<feature type="region of interest" description="Disordered" evidence="6">
    <location>
        <begin position="384"/>
        <end position="646"/>
    </location>
</feature>
<feature type="region of interest" description="Disordered" evidence="6">
    <location>
        <begin position="327"/>
        <end position="367"/>
    </location>
</feature>
<proteinExistence type="predicted"/>
<keyword evidence="1" id="KW-0343">GTPase activation</keyword>
<dbReference type="Gene3D" id="2.10.110.10">
    <property type="entry name" value="Cysteine Rich Protein"/>
    <property type="match status" value="2"/>
</dbReference>
<evidence type="ECO:0000313" key="11">
    <source>
        <dbReference type="Proteomes" id="UP000759537"/>
    </source>
</evidence>
<evidence type="ECO:0000256" key="1">
    <source>
        <dbReference type="ARBA" id="ARBA00022468"/>
    </source>
</evidence>
<dbReference type="SUPFAM" id="SSF48695">
    <property type="entry name" value="Multiheme cytochromes"/>
    <property type="match status" value="1"/>
</dbReference>